<sequence>MGFVSMLGLFCWAAAAAIALMTYAVIRTRETALVRRFFLAAGLFTLLMLLDDAFMLHEHILPNVLGIRERYVKIGYLAIAAAFGLGFLRMFIRANFSLLALAGTFLGASLLFDNPAVLRAMGWWEDDFILYVAEDGAKFIGITLWLTYLAKTAIETLGRSMPDQAGISPPASR</sequence>
<dbReference type="STRING" id="1385369.N825_14175"/>
<dbReference type="Proteomes" id="UP000019486">
    <property type="component" value="Unassembled WGS sequence"/>
</dbReference>
<keyword evidence="3" id="KW-1185">Reference proteome</keyword>
<dbReference type="AlphaFoldDB" id="W9H0W7"/>
<feature type="transmembrane region" description="Helical" evidence="1">
    <location>
        <begin position="95"/>
        <end position="112"/>
    </location>
</feature>
<proteinExistence type="predicted"/>
<protein>
    <submittedName>
        <fullName evidence="2">Uncharacterized protein</fullName>
    </submittedName>
</protein>
<evidence type="ECO:0000256" key="1">
    <source>
        <dbReference type="SAM" id="Phobius"/>
    </source>
</evidence>
<feature type="transmembrane region" description="Helical" evidence="1">
    <location>
        <begin position="33"/>
        <end position="50"/>
    </location>
</feature>
<keyword evidence="1" id="KW-0472">Membrane</keyword>
<dbReference type="RefSeq" id="WP_051512796.1">
    <property type="nucleotide sequence ID" value="NZ_AVFL01000019.1"/>
</dbReference>
<comment type="caution">
    <text evidence="2">The sequence shown here is derived from an EMBL/GenBank/DDBJ whole genome shotgun (WGS) entry which is preliminary data.</text>
</comment>
<accession>W9H0W7</accession>
<keyword evidence="1" id="KW-1133">Transmembrane helix</keyword>
<name>W9H0W7_9PROT</name>
<gene>
    <name evidence="2" type="ORF">N825_14175</name>
</gene>
<feature type="transmembrane region" description="Helical" evidence="1">
    <location>
        <begin position="128"/>
        <end position="150"/>
    </location>
</feature>
<organism evidence="2 3">
    <name type="scientific">Skermanella stibiiresistens SB22</name>
    <dbReference type="NCBI Taxonomy" id="1385369"/>
    <lineage>
        <taxon>Bacteria</taxon>
        <taxon>Pseudomonadati</taxon>
        <taxon>Pseudomonadota</taxon>
        <taxon>Alphaproteobacteria</taxon>
        <taxon>Rhodospirillales</taxon>
        <taxon>Azospirillaceae</taxon>
        <taxon>Skermanella</taxon>
    </lineage>
</organism>
<dbReference type="OrthoDB" id="7632090at2"/>
<feature type="transmembrane region" description="Helical" evidence="1">
    <location>
        <begin position="70"/>
        <end position="88"/>
    </location>
</feature>
<keyword evidence="1" id="KW-0812">Transmembrane</keyword>
<evidence type="ECO:0000313" key="3">
    <source>
        <dbReference type="Proteomes" id="UP000019486"/>
    </source>
</evidence>
<feature type="transmembrane region" description="Helical" evidence="1">
    <location>
        <begin position="6"/>
        <end position="26"/>
    </location>
</feature>
<dbReference type="EMBL" id="AVFL01000019">
    <property type="protein sequence ID" value="EWY38352.1"/>
    <property type="molecule type" value="Genomic_DNA"/>
</dbReference>
<evidence type="ECO:0000313" key="2">
    <source>
        <dbReference type="EMBL" id="EWY38352.1"/>
    </source>
</evidence>
<reference evidence="2 3" key="1">
    <citation type="submission" date="2013-08" db="EMBL/GenBank/DDBJ databases">
        <title>The genome sequence of Skermanella stibiiresistens.</title>
        <authorList>
            <person name="Zhu W."/>
            <person name="Wang G."/>
        </authorList>
    </citation>
    <scope>NUCLEOTIDE SEQUENCE [LARGE SCALE GENOMIC DNA]</scope>
    <source>
        <strain evidence="2 3">SB22</strain>
    </source>
</reference>